<feature type="domain" description="Saccharopine dehydrogenase NADP binding" evidence="1">
    <location>
        <begin position="8"/>
        <end position="137"/>
    </location>
</feature>
<dbReference type="InterPro" id="IPR036291">
    <property type="entry name" value="NAD(P)-bd_dom_sf"/>
</dbReference>
<organism evidence="2 3">
    <name type="scientific">Congregibacter litoralis KT71</name>
    <dbReference type="NCBI Taxonomy" id="314285"/>
    <lineage>
        <taxon>Bacteria</taxon>
        <taxon>Pseudomonadati</taxon>
        <taxon>Pseudomonadota</taxon>
        <taxon>Gammaproteobacteria</taxon>
        <taxon>Cellvibrionales</taxon>
        <taxon>Halieaceae</taxon>
        <taxon>Congregibacter</taxon>
    </lineage>
</organism>
<evidence type="ECO:0000259" key="1">
    <source>
        <dbReference type="Pfam" id="PF03435"/>
    </source>
</evidence>
<dbReference type="eggNOG" id="COG3268">
    <property type="taxonomic scope" value="Bacteria"/>
</dbReference>
<dbReference type="RefSeq" id="WP_008294834.1">
    <property type="nucleotide sequence ID" value="NZ_CM002299.1"/>
</dbReference>
<comment type="caution">
    <text evidence="2">The sequence shown here is derived from an EMBL/GenBank/DDBJ whole genome shotgun (WGS) entry which is preliminary data.</text>
</comment>
<dbReference type="HOGENOM" id="CLU_031002_0_2_6"/>
<dbReference type="Gene3D" id="3.40.50.720">
    <property type="entry name" value="NAD(P)-binding Rossmann-like Domain"/>
    <property type="match status" value="1"/>
</dbReference>
<reference evidence="2 3" key="2">
    <citation type="journal article" date="2009" name="PLoS ONE">
        <title>The photosynthetic apparatus and its regulation in the aerobic gammaproteobacterium Congregibacter litoralis gen. nov., sp. nov.</title>
        <authorList>
            <person name="Spring S."/>
            <person name="Lunsdorf H."/>
            <person name="Fuchs B.M."/>
            <person name="Tindall B.J."/>
        </authorList>
    </citation>
    <scope>NUCLEOTIDE SEQUENCE [LARGE SCALE GENOMIC DNA]</scope>
    <source>
        <strain evidence="2">KT71</strain>
    </source>
</reference>
<sequence>MAERSYDIILFGATGFTGQLVAEYLLERYGSNGELRWALAGRNEQKLEAVRAALQGVKPAHPLPLLTADSSDAEALQTLAASTAVICSTVGPYARHGSELVAACVAEGTDYCDLTGEVPWIADMIKRHQGAAEISGARIVHCCGFDSIPSDLGNWFVQQAMEEQHGVTASRVRGRVGKTRGAASGGTVASLMGVMEDAGRDPALRKLLKNKYCLYPAGENPGPAVKDQTLPVFDPDFEQWTTPFVMALINERVVRRSNALMGFPWGRDFDYDESQLCSSRAQALAISLGMGAAMATVSSSVGRRAMGKLLPKPGEGPDEDARERGFFELFFHAQHPTDPTKSLRARVSGDRDPGYGATSRMLGEAAVSLAKDPADVGGGIWTPASALAPALLPRLEQNAGLQFTLTPTT</sequence>
<dbReference type="GO" id="GO:0005886">
    <property type="term" value="C:plasma membrane"/>
    <property type="evidence" value="ECO:0007669"/>
    <property type="project" value="TreeGrafter"/>
</dbReference>
<gene>
    <name evidence="2" type="ORF">KT71_12020</name>
</gene>
<protein>
    <recommendedName>
        <fullName evidence="1">Saccharopine dehydrogenase NADP binding domain-containing protein</fullName>
    </recommendedName>
</protein>
<dbReference type="STRING" id="314285.KT71_12020"/>
<proteinExistence type="predicted"/>
<dbReference type="PANTHER" id="PTHR12286:SF5">
    <property type="entry name" value="SACCHAROPINE DEHYDROGENASE-LIKE OXIDOREDUCTASE"/>
    <property type="match status" value="1"/>
</dbReference>
<dbReference type="GO" id="GO:0009247">
    <property type="term" value="P:glycolipid biosynthetic process"/>
    <property type="evidence" value="ECO:0007669"/>
    <property type="project" value="TreeGrafter"/>
</dbReference>
<dbReference type="OrthoDB" id="4420885at2"/>
<dbReference type="SUPFAM" id="SSF51735">
    <property type="entry name" value="NAD(P)-binding Rossmann-fold domains"/>
    <property type="match status" value="1"/>
</dbReference>
<dbReference type="InterPro" id="IPR051276">
    <property type="entry name" value="Saccharopine_DH-like_oxidrdct"/>
</dbReference>
<dbReference type="PANTHER" id="PTHR12286">
    <property type="entry name" value="SACCHAROPINE DEHYDROGENASE-LIKE OXIDOREDUCTASE"/>
    <property type="match status" value="1"/>
</dbReference>
<keyword evidence="3" id="KW-1185">Reference proteome</keyword>
<evidence type="ECO:0000313" key="3">
    <source>
        <dbReference type="Proteomes" id="UP000019205"/>
    </source>
</evidence>
<dbReference type="EMBL" id="AAOA02000003">
    <property type="protein sequence ID" value="EAQ96985.1"/>
    <property type="molecule type" value="Genomic_DNA"/>
</dbReference>
<dbReference type="Proteomes" id="UP000019205">
    <property type="component" value="Chromosome"/>
</dbReference>
<reference evidence="2 3" key="1">
    <citation type="journal article" date="2007" name="Proc. Natl. Acad. Sci. U.S.A.">
        <title>Characterization of a marine gammaproteobacterium capable of aerobic anoxygenic photosynthesis.</title>
        <authorList>
            <person name="Fuchs B.M."/>
            <person name="Spring S."/>
            <person name="Teeling H."/>
            <person name="Quast C."/>
            <person name="Wulf J."/>
            <person name="Schattenhofer M."/>
            <person name="Yan S."/>
            <person name="Ferriera S."/>
            <person name="Johnson J."/>
            <person name="Glockner F.O."/>
            <person name="Amann R."/>
        </authorList>
    </citation>
    <scope>NUCLEOTIDE SEQUENCE [LARGE SCALE GENOMIC DNA]</scope>
    <source>
        <strain evidence="2">KT71</strain>
    </source>
</reference>
<dbReference type="AlphaFoldDB" id="A4AAA8"/>
<evidence type="ECO:0000313" key="2">
    <source>
        <dbReference type="EMBL" id="EAQ96985.1"/>
    </source>
</evidence>
<dbReference type="Pfam" id="PF03435">
    <property type="entry name" value="Sacchrp_dh_NADP"/>
    <property type="match status" value="1"/>
</dbReference>
<dbReference type="InterPro" id="IPR005097">
    <property type="entry name" value="Sacchrp_dh_NADP-bd"/>
</dbReference>
<name>A4AAA8_9GAMM</name>
<accession>A4AAA8</accession>